<gene>
    <name evidence="1" type="ORF">EDC27_2673</name>
</gene>
<dbReference type="PANTHER" id="PTHR43591">
    <property type="entry name" value="METHYLTRANSFERASE"/>
    <property type="match status" value="1"/>
</dbReference>
<keyword evidence="1" id="KW-0808">Transferase</keyword>
<dbReference type="Proteomes" id="UP000276223">
    <property type="component" value="Unassembled WGS sequence"/>
</dbReference>
<sequence>MNDERQRKPHAVLDLSSHHKKAEKIERLLGLEHGHKNLRLLEIGTGSGGIAHYFAHHPSRCFQVVAVDVVDQRRVHDGYIFQRVSGTDLPYPDSSFDIVLSNHVIEHVGDTSAQLAHLQEMHRVMKPTGVGYLATPNRWMMIEPHYRLAFLSWLPKRLRSPYLRLWQRGDNYDCEPLSVSALENLLRQAQFTWEHLEVPALRALATLEQPSPILRFLSRLPDWLLCWLQPLSPTLICRLAKPQKGIGMMEVFP</sequence>
<dbReference type="InterPro" id="IPR029063">
    <property type="entry name" value="SAM-dependent_MTases_sf"/>
</dbReference>
<evidence type="ECO:0000313" key="1">
    <source>
        <dbReference type="EMBL" id="ROQ90780.1"/>
    </source>
</evidence>
<dbReference type="OrthoDB" id="9772751at2"/>
<dbReference type="EMBL" id="RJVA01000014">
    <property type="protein sequence ID" value="ROQ90780.1"/>
    <property type="molecule type" value="Genomic_DNA"/>
</dbReference>
<dbReference type="GO" id="GO:0032259">
    <property type="term" value="P:methylation"/>
    <property type="evidence" value="ECO:0007669"/>
    <property type="project" value="UniProtKB-KW"/>
</dbReference>
<accession>A0A3N1UPV1</accession>
<dbReference type="Pfam" id="PF13489">
    <property type="entry name" value="Methyltransf_23"/>
    <property type="match status" value="1"/>
</dbReference>
<keyword evidence="2" id="KW-1185">Reference proteome</keyword>
<proteinExistence type="predicted"/>
<dbReference type="CDD" id="cd02440">
    <property type="entry name" value="AdoMet_MTases"/>
    <property type="match status" value="1"/>
</dbReference>
<comment type="caution">
    <text evidence="1">The sequence shown here is derived from an EMBL/GenBank/DDBJ whole genome shotgun (WGS) entry which is preliminary data.</text>
</comment>
<reference evidence="1 2" key="1">
    <citation type="submission" date="2018-11" db="EMBL/GenBank/DDBJ databases">
        <title>Genomic Encyclopedia of Type Strains, Phase IV (KMG-IV): sequencing the most valuable type-strain genomes for metagenomic binning, comparative biology and taxonomic classification.</title>
        <authorList>
            <person name="Goeker M."/>
        </authorList>
    </citation>
    <scope>NUCLEOTIDE SEQUENCE [LARGE SCALE GENOMIC DNA]</scope>
    <source>
        <strain evidence="1 2">DSM 22027</strain>
    </source>
</reference>
<dbReference type="AlphaFoldDB" id="A0A3N1UPV1"/>
<dbReference type="GO" id="GO:0008168">
    <property type="term" value="F:methyltransferase activity"/>
    <property type="evidence" value="ECO:0007669"/>
    <property type="project" value="UniProtKB-KW"/>
</dbReference>
<dbReference type="SUPFAM" id="SSF53335">
    <property type="entry name" value="S-adenosyl-L-methionine-dependent methyltransferases"/>
    <property type="match status" value="1"/>
</dbReference>
<evidence type="ECO:0000313" key="2">
    <source>
        <dbReference type="Proteomes" id="UP000276223"/>
    </source>
</evidence>
<name>A0A3N1UPV1_9BACT</name>
<keyword evidence="1" id="KW-0489">Methyltransferase</keyword>
<protein>
    <submittedName>
        <fullName evidence="1">Methyltransferase family protein</fullName>
    </submittedName>
</protein>
<dbReference type="RefSeq" id="WP_123291126.1">
    <property type="nucleotide sequence ID" value="NZ_RJVA01000014.1"/>
</dbReference>
<organism evidence="1 2">
    <name type="scientific">Desulfosoma caldarium</name>
    <dbReference type="NCBI Taxonomy" id="610254"/>
    <lineage>
        <taxon>Bacteria</taxon>
        <taxon>Pseudomonadati</taxon>
        <taxon>Thermodesulfobacteriota</taxon>
        <taxon>Syntrophobacteria</taxon>
        <taxon>Syntrophobacterales</taxon>
        <taxon>Syntrophobacteraceae</taxon>
        <taxon>Desulfosoma</taxon>
    </lineage>
</organism>
<dbReference type="Gene3D" id="3.40.50.150">
    <property type="entry name" value="Vaccinia Virus protein VP39"/>
    <property type="match status" value="1"/>
</dbReference>